<gene>
    <name evidence="4" type="ORF">AAW01_07090</name>
</gene>
<evidence type="ECO:0000256" key="1">
    <source>
        <dbReference type="SAM" id="Phobius"/>
    </source>
</evidence>
<keyword evidence="5" id="KW-1185">Reference proteome</keyword>
<evidence type="ECO:0000313" key="4">
    <source>
        <dbReference type="EMBL" id="KLE31364.1"/>
    </source>
</evidence>
<dbReference type="EMBL" id="LBHC01000002">
    <property type="protein sequence ID" value="KLE31364.1"/>
    <property type="molecule type" value="Genomic_DNA"/>
</dbReference>
<proteinExistence type="predicted"/>
<feature type="signal peptide" evidence="2">
    <location>
        <begin position="1"/>
        <end position="22"/>
    </location>
</feature>
<keyword evidence="1" id="KW-1133">Transmembrane helix</keyword>
<keyword evidence="2" id="KW-0732">Signal</keyword>
<comment type="caution">
    <text evidence="4">The sequence shown here is derived from an EMBL/GenBank/DDBJ whole genome shotgun (WGS) entry which is preliminary data.</text>
</comment>
<dbReference type="InterPro" id="IPR013424">
    <property type="entry name" value="Ice-binding_C"/>
</dbReference>
<name>A0A0G9ML77_9SPHN</name>
<feature type="transmembrane region" description="Helical" evidence="1">
    <location>
        <begin position="195"/>
        <end position="214"/>
    </location>
</feature>
<dbReference type="AlphaFoldDB" id="A0A0G9ML77"/>
<feature type="domain" description="Ice-binding protein C-terminal" evidence="3">
    <location>
        <begin position="194"/>
        <end position="217"/>
    </location>
</feature>
<evidence type="ECO:0000313" key="5">
    <source>
        <dbReference type="Proteomes" id="UP000053070"/>
    </source>
</evidence>
<sequence>MKIKLATGAAIIAMAFAAPAQAEVINYDVSNATGGNCPHGLWTNNAFTSDSCNKRYAFQDGTTFSVDTDNGTGTFTGTAINQLGEVATLDLTLSGLLDTLDGTGFDYKAGGGPYDPATQDYFTDAMGTIMIGGQIFTLNPMDPFAGNTVFQFGPGANDFTRDFGGSSWLNILDPHGNALRHWDINFDLTHAPTQVPAPAGLALFGLGLLGAWGMRRRRKVAA</sequence>
<dbReference type="Proteomes" id="UP000053070">
    <property type="component" value="Unassembled WGS sequence"/>
</dbReference>
<reference evidence="4 5" key="1">
    <citation type="submission" date="2015-04" db="EMBL/GenBank/DDBJ databases">
        <title>The draft genome sequence of Erythrobacr gangjinensis K7-2.</title>
        <authorList>
            <person name="Zhuang L."/>
            <person name="Liu Y."/>
            <person name="Shao Z."/>
        </authorList>
    </citation>
    <scope>NUCLEOTIDE SEQUENCE [LARGE SCALE GENOMIC DNA]</scope>
    <source>
        <strain evidence="4 5">K7-2</strain>
    </source>
</reference>
<accession>A0A0G9ML77</accession>
<feature type="chain" id="PRO_5002579226" description="Ice-binding protein C-terminal domain-containing protein" evidence="2">
    <location>
        <begin position="23"/>
        <end position="222"/>
    </location>
</feature>
<keyword evidence="1" id="KW-0812">Transmembrane</keyword>
<protein>
    <recommendedName>
        <fullName evidence="3">Ice-binding protein C-terminal domain-containing protein</fullName>
    </recommendedName>
</protein>
<evidence type="ECO:0000259" key="3">
    <source>
        <dbReference type="Pfam" id="PF07589"/>
    </source>
</evidence>
<dbReference type="PATRIC" id="fig|502682.8.peg.1445"/>
<keyword evidence="1" id="KW-0472">Membrane</keyword>
<dbReference type="Pfam" id="PF07589">
    <property type="entry name" value="PEP-CTERM"/>
    <property type="match status" value="1"/>
</dbReference>
<organism evidence="4 5">
    <name type="scientific">Aurantiacibacter gangjinensis</name>
    <dbReference type="NCBI Taxonomy" id="502682"/>
    <lineage>
        <taxon>Bacteria</taxon>
        <taxon>Pseudomonadati</taxon>
        <taxon>Pseudomonadota</taxon>
        <taxon>Alphaproteobacteria</taxon>
        <taxon>Sphingomonadales</taxon>
        <taxon>Erythrobacteraceae</taxon>
        <taxon>Aurantiacibacter</taxon>
    </lineage>
</organism>
<dbReference type="NCBIfam" id="TIGR02595">
    <property type="entry name" value="PEP_CTERM"/>
    <property type="match status" value="1"/>
</dbReference>
<dbReference type="STRING" id="502682.BMF35_a0415"/>
<dbReference type="RefSeq" id="WP_047006716.1">
    <property type="nucleotide sequence ID" value="NZ_CP018097.1"/>
</dbReference>
<evidence type="ECO:0000256" key="2">
    <source>
        <dbReference type="SAM" id="SignalP"/>
    </source>
</evidence>